<dbReference type="InterPro" id="IPR040183">
    <property type="entry name" value="THUMPD1-like"/>
</dbReference>
<keyword evidence="1" id="KW-0694">RNA-binding</keyword>
<evidence type="ECO:0000259" key="3">
    <source>
        <dbReference type="PROSITE" id="PS51165"/>
    </source>
</evidence>
<dbReference type="PANTHER" id="PTHR13452:SF10">
    <property type="entry name" value="THUMP DOMAIN-CONTAINING PROTEIN 1"/>
    <property type="match status" value="1"/>
</dbReference>
<dbReference type="GO" id="GO:0003723">
    <property type="term" value="F:RNA binding"/>
    <property type="evidence" value="ECO:0007669"/>
    <property type="project" value="UniProtKB-UniRule"/>
</dbReference>
<keyword evidence="5" id="KW-1185">Reference proteome</keyword>
<dbReference type="OrthoDB" id="367221at2759"/>
<evidence type="ECO:0000256" key="2">
    <source>
        <dbReference type="SAM" id="MobiDB-lite"/>
    </source>
</evidence>
<sequence>MADESSKRKSQGSDKKRKKYRSVLSQANPLPPTHSDTQDGTPIWSKRHIDGPGVWVSCVKGKEKQTVGELYDLFDSLASDLWPLGGNEKDVDSDDDDDDDTGAASLSLEAQISNEISAMKRPRHEQRFTNCQTNTPCVVFISCKPPVDPVRLVETHIRNVQKTGFMRTRFVPVSGSCVTNIPEIQALCRSTFEPFFAREPERKYSYKIELRIRNHTSLSRPTIIQTIADCVPEGHVVNLTDPSLFILVEVFKSVLGVAITREYYSLQKFNVMEISNRTQSGGIDGESRVDSI</sequence>
<organism evidence="4 5">
    <name type="scientific">Armillaria ostoyae</name>
    <name type="common">Armillaria root rot fungus</name>
    <dbReference type="NCBI Taxonomy" id="47428"/>
    <lineage>
        <taxon>Eukaryota</taxon>
        <taxon>Fungi</taxon>
        <taxon>Dikarya</taxon>
        <taxon>Basidiomycota</taxon>
        <taxon>Agaricomycotina</taxon>
        <taxon>Agaricomycetes</taxon>
        <taxon>Agaricomycetidae</taxon>
        <taxon>Agaricales</taxon>
        <taxon>Marasmiineae</taxon>
        <taxon>Physalacriaceae</taxon>
        <taxon>Armillaria</taxon>
    </lineage>
</organism>
<proteinExistence type="predicted"/>
<evidence type="ECO:0000256" key="1">
    <source>
        <dbReference type="PROSITE-ProRule" id="PRU00529"/>
    </source>
</evidence>
<dbReference type="InterPro" id="IPR004114">
    <property type="entry name" value="THUMP_dom"/>
</dbReference>
<feature type="compositionally biased region" description="Polar residues" evidence="2">
    <location>
        <begin position="23"/>
        <end position="40"/>
    </location>
</feature>
<dbReference type="GO" id="GO:0006400">
    <property type="term" value="P:tRNA modification"/>
    <property type="evidence" value="ECO:0007669"/>
    <property type="project" value="InterPro"/>
</dbReference>
<evidence type="ECO:0000313" key="5">
    <source>
        <dbReference type="Proteomes" id="UP000219338"/>
    </source>
</evidence>
<accession>A0A284RM88</accession>
<dbReference type="AlphaFoldDB" id="A0A284RM88"/>
<dbReference type="CDD" id="cd11717">
    <property type="entry name" value="THUMP_THUMPD1_like"/>
    <property type="match status" value="1"/>
</dbReference>
<feature type="region of interest" description="Disordered" evidence="2">
    <location>
        <begin position="1"/>
        <end position="45"/>
    </location>
</feature>
<feature type="compositionally biased region" description="Basic and acidic residues" evidence="2">
    <location>
        <begin position="1"/>
        <end position="14"/>
    </location>
</feature>
<dbReference type="SUPFAM" id="SSF143437">
    <property type="entry name" value="THUMP domain-like"/>
    <property type="match status" value="1"/>
</dbReference>
<name>A0A284RM88_ARMOS</name>
<dbReference type="PROSITE" id="PS51165">
    <property type="entry name" value="THUMP"/>
    <property type="match status" value="1"/>
</dbReference>
<dbReference type="OMA" id="MNEKACV"/>
<evidence type="ECO:0000313" key="4">
    <source>
        <dbReference type="EMBL" id="SJL09844.1"/>
    </source>
</evidence>
<reference evidence="5" key="1">
    <citation type="journal article" date="2017" name="Nat. Ecol. Evol.">
        <title>Genome expansion and lineage-specific genetic innovations in the forest pathogenic fungi Armillaria.</title>
        <authorList>
            <person name="Sipos G."/>
            <person name="Prasanna A.N."/>
            <person name="Walter M.C."/>
            <person name="O'Connor E."/>
            <person name="Balint B."/>
            <person name="Krizsan K."/>
            <person name="Kiss B."/>
            <person name="Hess J."/>
            <person name="Varga T."/>
            <person name="Slot J."/>
            <person name="Riley R."/>
            <person name="Boka B."/>
            <person name="Rigling D."/>
            <person name="Barry K."/>
            <person name="Lee J."/>
            <person name="Mihaltcheva S."/>
            <person name="LaButti K."/>
            <person name="Lipzen A."/>
            <person name="Waldron R."/>
            <person name="Moloney N.M."/>
            <person name="Sperisen C."/>
            <person name="Kredics L."/>
            <person name="Vagvoelgyi C."/>
            <person name="Patrignani A."/>
            <person name="Fitzpatrick D."/>
            <person name="Nagy I."/>
            <person name="Doyle S."/>
            <person name="Anderson J.B."/>
            <person name="Grigoriev I.V."/>
            <person name="Gueldener U."/>
            <person name="Muensterkoetter M."/>
            <person name="Nagy L.G."/>
        </authorList>
    </citation>
    <scope>NUCLEOTIDE SEQUENCE [LARGE SCALE GENOMIC DNA]</scope>
    <source>
        <strain evidence="5">C18/9</strain>
    </source>
</reference>
<dbReference type="Pfam" id="PF02926">
    <property type="entry name" value="THUMP"/>
    <property type="match status" value="1"/>
</dbReference>
<dbReference type="STRING" id="47428.A0A284RM88"/>
<feature type="domain" description="THUMP" evidence="3">
    <location>
        <begin position="154"/>
        <end position="261"/>
    </location>
</feature>
<dbReference type="EMBL" id="FUEG01000011">
    <property type="protein sequence ID" value="SJL09844.1"/>
    <property type="molecule type" value="Genomic_DNA"/>
</dbReference>
<gene>
    <name evidence="4" type="ORF">ARMOST_13225</name>
</gene>
<dbReference type="Proteomes" id="UP000219338">
    <property type="component" value="Unassembled WGS sequence"/>
</dbReference>
<dbReference type="PANTHER" id="PTHR13452">
    <property type="entry name" value="THUMP DOMAIN CONTAINING PROTEIN 1-RELATED"/>
    <property type="match status" value="1"/>
</dbReference>
<protein>
    <recommendedName>
        <fullName evidence="3">THUMP domain-containing protein</fullName>
    </recommendedName>
</protein>
<dbReference type="Gene3D" id="3.30.2300.10">
    <property type="entry name" value="THUMP superfamily"/>
    <property type="match status" value="1"/>
</dbReference>